<dbReference type="AlphaFoldDB" id="A0A6P5G358"/>
<proteinExistence type="predicted"/>
<dbReference type="PANTHER" id="PTHR33474:SF2">
    <property type="entry name" value="TRANSMEMBRANE PROTEIN"/>
    <property type="match status" value="1"/>
</dbReference>
<keyword evidence="2" id="KW-0472">Membrane</keyword>
<dbReference type="GeneID" id="109718120"/>
<evidence type="ECO:0000256" key="1">
    <source>
        <dbReference type="SAM" id="MobiDB-lite"/>
    </source>
</evidence>
<dbReference type="OrthoDB" id="747636at2759"/>
<evidence type="ECO:0000256" key="2">
    <source>
        <dbReference type="SAM" id="Phobius"/>
    </source>
</evidence>
<reference evidence="3" key="1">
    <citation type="journal article" date="2015" name="Nat. Genet.">
        <title>The pineapple genome and the evolution of CAM photosynthesis.</title>
        <authorList>
            <person name="Ming R."/>
            <person name="VanBuren R."/>
            <person name="Wai C.M."/>
            <person name="Tang H."/>
            <person name="Schatz M.C."/>
            <person name="Bowers J.E."/>
            <person name="Lyons E."/>
            <person name="Wang M.L."/>
            <person name="Chen J."/>
            <person name="Biggers E."/>
            <person name="Zhang J."/>
            <person name="Huang L."/>
            <person name="Zhang L."/>
            <person name="Miao W."/>
            <person name="Zhang J."/>
            <person name="Ye Z."/>
            <person name="Miao C."/>
            <person name="Lin Z."/>
            <person name="Wang H."/>
            <person name="Zhou H."/>
            <person name="Yim W.C."/>
            <person name="Priest H.D."/>
            <person name="Zheng C."/>
            <person name="Woodhouse M."/>
            <person name="Edger P.P."/>
            <person name="Guyot R."/>
            <person name="Guo H.B."/>
            <person name="Guo H."/>
            <person name="Zheng G."/>
            <person name="Singh R."/>
            <person name="Sharma A."/>
            <person name="Min X."/>
            <person name="Zheng Y."/>
            <person name="Lee H."/>
            <person name="Gurtowski J."/>
            <person name="Sedlazeck F.J."/>
            <person name="Harkess A."/>
            <person name="McKain M.R."/>
            <person name="Liao Z."/>
            <person name="Fang J."/>
            <person name="Liu J."/>
            <person name="Zhang X."/>
            <person name="Zhang Q."/>
            <person name="Hu W."/>
            <person name="Qin Y."/>
            <person name="Wang K."/>
            <person name="Chen L.Y."/>
            <person name="Shirley N."/>
            <person name="Lin Y.R."/>
            <person name="Liu L.Y."/>
            <person name="Hernandez A.G."/>
            <person name="Wright C.L."/>
            <person name="Bulone V."/>
            <person name="Tuskan G.A."/>
            <person name="Heath K."/>
            <person name="Zee F."/>
            <person name="Moore P.H."/>
            <person name="Sunkar R."/>
            <person name="Leebens-Mack J.H."/>
            <person name="Mockler T."/>
            <person name="Bennetzen J.L."/>
            <person name="Freeling M."/>
            <person name="Sankoff D."/>
            <person name="Paterson A.H."/>
            <person name="Zhu X."/>
            <person name="Yang X."/>
            <person name="Smith J.A."/>
            <person name="Cushman J.C."/>
            <person name="Paull R.E."/>
            <person name="Yu Q."/>
        </authorList>
    </citation>
    <scope>NUCLEOTIDE SEQUENCE [LARGE SCALE GENOMIC DNA]</scope>
    <source>
        <strain evidence="3">cv. F153</strain>
    </source>
</reference>
<feature type="region of interest" description="Disordered" evidence="1">
    <location>
        <begin position="44"/>
        <end position="75"/>
    </location>
</feature>
<dbReference type="RefSeq" id="XP_020099730.1">
    <property type="nucleotide sequence ID" value="XM_020244141.1"/>
</dbReference>
<feature type="region of interest" description="Disordered" evidence="1">
    <location>
        <begin position="91"/>
        <end position="111"/>
    </location>
</feature>
<feature type="compositionally biased region" description="Polar residues" evidence="1">
    <location>
        <begin position="44"/>
        <end position="53"/>
    </location>
</feature>
<evidence type="ECO:0000313" key="3">
    <source>
        <dbReference type="Proteomes" id="UP000515123"/>
    </source>
</evidence>
<dbReference type="Proteomes" id="UP000515123">
    <property type="component" value="Linkage group 12"/>
</dbReference>
<sequence length="111" mass="12647">MLTNGIERERDPREREDMERVASLHLLLLLFCFSYLIFSSHAIPSTTTNSGSQRMVKKGFPPSSGTTQVSKRGNRFEEIEFRGFGRMDLEIEDYPGSGANDRHTPKPPERS</sequence>
<keyword evidence="3" id="KW-1185">Reference proteome</keyword>
<organism evidence="3 4">
    <name type="scientific">Ananas comosus</name>
    <name type="common">Pineapple</name>
    <name type="synonym">Ananas ananas</name>
    <dbReference type="NCBI Taxonomy" id="4615"/>
    <lineage>
        <taxon>Eukaryota</taxon>
        <taxon>Viridiplantae</taxon>
        <taxon>Streptophyta</taxon>
        <taxon>Embryophyta</taxon>
        <taxon>Tracheophyta</taxon>
        <taxon>Spermatophyta</taxon>
        <taxon>Magnoliopsida</taxon>
        <taxon>Liliopsida</taxon>
        <taxon>Poales</taxon>
        <taxon>Bromeliaceae</taxon>
        <taxon>Bromelioideae</taxon>
        <taxon>Ananas</taxon>
    </lineage>
</organism>
<reference evidence="4" key="2">
    <citation type="submission" date="2025-08" db="UniProtKB">
        <authorList>
            <consortium name="RefSeq"/>
        </authorList>
    </citation>
    <scope>IDENTIFICATION</scope>
    <source>
        <tissue evidence="4">Leaf</tissue>
    </source>
</reference>
<gene>
    <name evidence="4" type="primary">LOC109718120</name>
</gene>
<dbReference type="PANTHER" id="PTHR33474">
    <property type="entry name" value="TRANSMEMBRANE PROTEIN"/>
    <property type="match status" value="1"/>
</dbReference>
<keyword evidence="2" id="KW-0812">Transmembrane</keyword>
<dbReference type="Gramene" id="Aco000188.1.mrna1">
    <property type="protein sequence ID" value="Aco000188.1.mrna1"/>
    <property type="gene ID" value="Aco000188.1.path1"/>
</dbReference>
<feature type="transmembrane region" description="Helical" evidence="2">
    <location>
        <begin position="21"/>
        <end position="38"/>
    </location>
</feature>
<feature type="compositionally biased region" description="Basic and acidic residues" evidence="1">
    <location>
        <begin position="100"/>
        <end position="111"/>
    </location>
</feature>
<keyword evidence="2" id="KW-1133">Transmembrane helix</keyword>
<name>A0A6P5G358_ANACO</name>
<protein>
    <submittedName>
        <fullName evidence="4">Uncharacterized protein LOC109718120 isoform X1</fullName>
    </submittedName>
</protein>
<evidence type="ECO:0000313" key="4">
    <source>
        <dbReference type="RefSeq" id="XP_020099730.1"/>
    </source>
</evidence>
<accession>A0A6P5G358</accession>